<dbReference type="PANTHER" id="PTHR31668:SF18">
    <property type="entry name" value="MALTOSE FERMENTATION REGULATORY PROTEIN MAL13-RELATED"/>
    <property type="match status" value="1"/>
</dbReference>
<evidence type="ECO:0000256" key="8">
    <source>
        <dbReference type="SAM" id="MobiDB-lite"/>
    </source>
</evidence>
<dbReference type="PANTHER" id="PTHR31668">
    <property type="entry name" value="GLUCOSE TRANSPORT TRANSCRIPTION REGULATOR RGT1-RELATED-RELATED"/>
    <property type="match status" value="1"/>
</dbReference>
<dbReference type="InterPro" id="IPR050797">
    <property type="entry name" value="Carb_Metab_Trans_Reg"/>
</dbReference>
<sequence length="514" mass="57834">MSQHRVCDACSVRRVKCNGQDPCSRCVTSSLECRRLRPRQKMGPKGIRKNTLDRVAAASKQRQWQKHHIIEPEFRQFENNPSAIVSNPEQQDTYQAAGYIATELLGLYLDIYHHKMFPVWPVVDTASLMRRLKDVQPDIEAYMLALSVCTATILQLQLVVDGSGMPTPQAIVDEIEGLRYANRYRQHPTRDSVSTSFFLHISYMHLGQRMISTLLLREATSMAHLLNLHHPIHYASLSHDETQAHLRIIWLLFITERAHASQHDLPCIVNISPSLPQLDNTSQDFTLSAFTSLCNMFAYFDNAYSGHEHTATSLVLVENQLLMVPTLSQQHNGIQRADLFVTRQWMRLLLWRMAVSNISMNTAPSGSLDSMLFPIRIARDLISTMSQIPTDAFEAHGPGMELKLFAFASSLADVITCLPMHSTVNSEFGPRECLLHLARVLGRFRGGNEALMPILQSRLADVGLDVPAIPRLIEVSHDSNDSDYTNTNDSDYTNSSLDGINTSSQGAKNDQLLQ</sequence>
<keyword evidence="5" id="KW-0238">DNA-binding</keyword>
<accession>A0A9P4Q0X3</accession>
<feature type="domain" description="Zn(2)-C6 fungal-type" evidence="9">
    <location>
        <begin position="6"/>
        <end position="35"/>
    </location>
</feature>
<dbReference type="Gene3D" id="4.10.240.10">
    <property type="entry name" value="Zn(2)-C6 fungal-type DNA-binding domain"/>
    <property type="match status" value="1"/>
</dbReference>
<feature type="region of interest" description="Disordered" evidence="8">
    <location>
        <begin position="478"/>
        <end position="514"/>
    </location>
</feature>
<dbReference type="InterPro" id="IPR036864">
    <property type="entry name" value="Zn2-C6_fun-type_DNA-bd_sf"/>
</dbReference>
<keyword evidence="11" id="KW-1185">Reference proteome</keyword>
<evidence type="ECO:0000256" key="7">
    <source>
        <dbReference type="ARBA" id="ARBA00023242"/>
    </source>
</evidence>
<dbReference type="Pfam" id="PF00172">
    <property type="entry name" value="Zn_clus"/>
    <property type="match status" value="1"/>
</dbReference>
<dbReference type="AlphaFoldDB" id="A0A9P4Q0X3"/>
<name>A0A9P4Q0X3_9PEZI</name>
<dbReference type="OrthoDB" id="4132249at2759"/>
<dbReference type="GO" id="GO:0005634">
    <property type="term" value="C:nucleus"/>
    <property type="evidence" value="ECO:0007669"/>
    <property type="project" value="UniProtKB-SubCell"/>
</dbReference>
<dbReference type="GO" id="GO:0000981">
    <property type="term" value="F:DNA-binding transcription factor activity, RNA polymerase II-specific"/>
    <property type="evidence" value="ECO:0007669"/>
    <property type="project" value="InterPro"/>
</dbReference>
<evidence type="ECO:0000256" key="1">
    <source>
        <dbReference type="ARBA" id="ARBA00004123"/>
    </source>
</evidence>
<gene>
    <name evidence="10" type="ORF">K431DRAFT_279737</name>
</gene>
<evidence type="ECO:0000259" key="9">
    <source>
        <dbReference type="PROSITE" id="PS50048"/>
    </source>
</evidence>
<dbReference type="InterPro" id="IPR001138">
    <property type="entry name" value="Zn2Cys6_DnaBD"/>
</dbReference>
<keyword evidence="6" id="KW-0804">Transcription</keyword>
<evidence type="ECO:0000256" key="6">
    <source>
        <dbReference type="ARBA" id="ARBA00023163"/>
    </source>
</evidence>
<feature type="compositionally biased region" description="Polar residues" evidence="8">
    <location>
        <begin position="497"/>
        <end position="514"/>
    </location>
</feature>
<dbReference type="Proteomes" id="UP000799441">
    <property type="component" value="Unassembled WGS sequence"/>
</dbReference>
<keyword evidence="3" id="KW-0862">Zinc</keyword>
<dbReference type="GO" id="GO:0008270">
    <property type="term" value="F:zinc ion binding"/>
    <property type="evidence" value="ECO:0007669"/>
    <property type="project" value="InterPro"/>
</dbReference>
<proteinExistence type="predicted"/>
<keyword evidence="7" id="KW-0539">Nucleus</keyword>
<organism evidence="10 11">
    <name type="scientific">Polychaeton citri CBS 116435</name>
    <dbReference type="NCBI Taxonomy" id="1314669"/>
    <lineage>
        <taxon>Eukaryota</taxon>
        <taxon>Fungi</taxon>
        <taxon>Dikarya</taxon>
        <taxon>Ascomycota</taxon>
        <taxon>Pezizomycotina</taxon>
        <taxon>Dothideomycetes</taxon>
        <taxon>Dothideomycetidae</taxon>
        <taxon>Capnodiales</taxon>
        <taxon>Capnodiaceae</taxon>
        <taxon>Polychaeton</taxon>
    </lineage>
</organism>
<evidence type="ECO:0000313" key="10">
    <source>
        <dbReference type="EMBL" id="KAF2716047.1"/>
    </source>
</evidence>
<dbReference type="CDD" id="cd00067">
    <property type="entry name" value="GAL4"/>
    <property type="match status" value="1"/>
</dbReference>
<dbReference type="PROSITE" id="PS50048">
    <property type="entry name" value="ZN2_CY6_FUNGAL_2"/>
    <property type="match status" value="1"/>
</dbReference>
<keyword evidence="4" id="KW-0805">Transcription regulation</keyword>
<evidence type="ECO:0000256" key="2">
    <source>
        <dbReference type="ARBA" id="ARBA00022723"/>
    </source>
</evidence>
<comment type="subcellular location">
    <subcellularLocation>
        <location evidence="1">Nucleus</location>
    </subcellularLocation>
</comment>
<dbReference type="CDD" id="cd12148">
    <property type="entry name" value="fungal_TF_MHR"/>
    <property type="match status" value="1"/>
</dbReference>
<protein>
    <recommendedName>
        <fullName evidence="9">Zn(2)-C6 fungal-type domain-containing protein</fullName>
    </recommendedName>
</protein>
<comment type="caution">
    <text evidence="10">The sequence shown here is derived from an EMBL/GenBank/DDBJ whole genome shotgun (WGS) entry which is preliminary data.</text>
</comment>
<dbReference type="PROSITE" id="PS00463">
    <property type="entry name" value="ZN2_CY6_FUNGAL_1"/>
    <property type="match status" value="1"/>
</dbReference>
<reference evidence="10" key="1">
    <citation type="journal article" date="2020" name="Stud. Mycol.">
        <title>101 Dothideomycetes genomes: a test case for predicting lifestyles and emergence of pathogens.</title>
        <authorList>
            <person name="Haridas S."/>
            <person name="Albert R."/>
            <person name="Binder M."/>
            <person name="Bloem J."/>
            <person name="Labutti K."/>
            <person name="Salamov A."/>
            <person name="Andreopoulos B."/>
            <person name="Baker S."/>
            <person name="Barry K."/>
            <person name="Bills G."/>
            <person name="Bluhm B."/>
            <person name="Cannon C."/>
            <person name="Castanera R."/>
            <person name="Culley D."/>
            <person name="Daum C."/>
            <person name="Ezra D."/>
            <person name="Gonzalez J."/>
            <person name="Henrissat B."/>
            <person name="Kuo A."/>
            <person name="Liang C."/>
            <person name="Lipzen A."/>
            <person name="Lutzoni F."/>
            <person name="Magnuson J."/>
            <person name="Mondo S."/>
            <person name="Nolan M."/>
            <person name="Ohm R."/>
            <person name="Pangilinan J."/>
            <person name="Park H.-J."/>
            <person name="Ramirez L."/>
            <person name="Alfaro M."/>
            <person name="Sun H."/>
            <person name="Tritt A."/>
            <person name="Yoshinaga Y."/>
            <person name="Zwiers L.-H."/>
            <person name="Turgeon B."/>
            <person name="Goodwin S."/>
            <person name="Spatafora J."/>
            <person name="Crous P."/>
            <person name="Grigoriev I."/>
        </authorList>
    </citation>
    <scope>NUCLEOTIDE SEQUENCE</scope>
    <source>
        <strain evidence="10">CBS 116435</strain>
    </source>
</reference>
<evidence type="ECO:0000256" key="4">
    <source>
        <dbReference type="ARBA" id="ARBA00023015"/>
    </source>
</evidence>
<dbReference type="SMART" id="SM00066">
    <property type="entry name" value="GAL4"/>
    <property type="match status" value="1"/>
</dbReference>
<dbReference type="GO" id="GO:0003677">
    <property type="term" value="F:DNA binding"/>
    <property type="evidence" value="ECO:0007669"/>
    <property type="project" value="UniProtKB-KW"/>
</dbReference>
<evidence type="ECO:0000313" key="11">
    <source>
        <dbReference type="Proteomes" id="UP000799441"/>
    </source>
</evidence>
<feature type="compositionally biased region" description="Low complexity" evidence="8">
    <location>
        <begin position="482"/>
        <end position="496"/>
    </location>
</feature>
<evidence type="ECO:0000256" key="5">
    <source>
        <dbReference type="ARBA" id="ARBA00023125"/>
    </source>
</evidence>
<dbReference type="EMBL" id="MU003902">
    <property type="protein sequence ID" value="KAF2716047.1"/>
    <property type="molecule type" value="Genomic_DNA"/>
</dbReference>
<keyword evidence="2" id="KW-0479">Metal-binding</keyword>
<evidence type="ECO:0000256" key="3">
    <source>
        <dbReference type="ARBA" id="ARBA00022833"/>
    </source>
</evidence>
<dbReference type="SUPFAM" id="SSF57701">
    <property type="entry name" value="Zn2/Cys6 DNA-binding domain"/>
    <property type="match status" value="1"/>
</dbReference>